<reference evidence="2 3" key="1">
    <citation type="submission" date="2014-05" db="EMBL/GenBank/DDBJ databases">
        <title>Draft genome sequence of a rare smut relative, Tilletiaria anomala UBC 951.</title>
        <authorList>
            <consortium name="DOE Joint Genome Institute"/>
            <person name="Toome M."/>
            <person name="Kuo A."/>
            <person name="Henrissat B."/>
            <person name="Lipzen A."/>
            <person name="Tritt A."/>
            <person name="Yoshinaga Y."/>
            <person name="Zane M."/>
            <person name="Barry K."/>
            <person name="Grigoriev I.V."/>
            <person name="Spatafora J.W."/>
            <person name="Aimea M.C."/>
        </authorList>
    </citation>
    <scope>NUCLEOTIDE SEQUENCE [LARGE SCALE GENOMIC DNA]</scope>
    <source>
        <strain evidence="2 3">UBC 951</strain>
    </source>
</reference>
<organism evidence="2 3">
    <name type="scientific">Tilletiaria anomala (strain ATCC 24038 / CBS 436.72 / UBC 951)</name>
    <dbReference type="NCBI Taxonomy" id="1037660"/>
    <lineage>
        <taxon>Eukaryota</taxon>
        <taxon>Fungi</taxon>
        <taxon>Dikarya</taxon>
        <taxon>Basidiomycota</taxon>
        <taxon>Ustilaginomycotina</taxon>
        <taxon>Exobasidiomycetes</taxon>
        <taxon>Georgefischeriales</taxon>
        <taxon>Tilletiariaceae</taxon>
        <taxon>Tilletiaria</taxon>
    </lineage>
</organism>
<dbReference type="OMA" id="NWIGDTP"/>
<gene>
    <name evidence="2" type="ORF">K437DRAFT_272675</name>
</gene>
<dbReference type="GO" id="GO:0003735">
    <property type="term" value="F:structural constituent of ribosome"/>
    <property type="evidence" value="ECO:0007669"/>
    <property type="project" value="TreeGrafter"/>
</dbReference>
<proteinExistence type="predicted"/>
<dbReference type="AlphaFoldDB" id="A0A066WND0"/>
<evidence type="ECO:0000313" key="2">
    <source>
        <dbReference type="EMBL" id="KDN52135.1"/>
    </source>
</evidence>
<dbReference type="PANTHER" id="PTHR28158:SF1">
    <property type="entry name" value="SMALL RIBOSOMAL SUBUNIT PROTEIN MS45"/>
    <property type="match status" value="1"/>
</dbReference>
<comment type="caution">
    <text evidence="2">The sequence shown here is derived from an EMBL/GenBank/DDBJ whole genome shotgun (WGS) entry which is preliminary data.</text>
</comment>
<dbReference type="InterPro" id="IPR021036">
    <property type="entry name" value="Ribosomal_mS45"/>
</dbReference>
<dbReference type="GeneID" id="25266368"/>
<dbReference type="PANTHER" id="PTHR28158">
    <property type="entry name" value="37S RIBOSOMAL PROTEIN S35, MITOCHONDRIAL"/>
    <property type="match status" value="1"/>
</dbReference>
<dbReference type="Proteomes" id="UP000027361">
    <property type="component" value="Unassembled WGS sequence"/>
</dbReference>
<feature type="region of interest" description="Disordered" evidence="1">
    <location>
        <begin position="1"/>
        <end position="21"/>
    </location>
</feature>
<dbReference type="Pfam" id="PF12298">
    <property type="entry name" value="Bot1p"/>
    <property type="match status" value="1"/>
</dbReference>
<accession>A0A066WND0</accession>
<dbReference type="RefSeq" id="XP_013244990.1">
    <property type="nucleotide sequence ID" value="XM_013389536.1"/>
</dbReference>
<dbReference type="OrthoDB" id="10052321at2759"/>
<keyword evidence="3" id="KW-1185">Reference proteome</keyword>
<dbReference type="GO" id="GO:0005763">
    <property type="term" value="C:mitochondrial small ribosomal subunit"/>
    <property type="evidence" value="ECO:0007669"/>
    <property type="project" value="TreeGrafter"/>
</dbReference>
<feature type="compositionally biased region" description="Basic and acidic residues" evidence="1">
    <location>
        <begin position="46"/>
        <end position="68"/>
    </location>
</feature>
<sequence length="328" mass="35928">MSLNRTIRPALAGPSRLSAAGPTSSVAICTRCFSSSSSRYAVDGPPQRRDRGNGRRGDENRGESDQRQRSRTNLPPFDVWIKSSDADRFKNPQPGNGPNWIGDTPFPLNPAFNPPPPIANRLRDELWKLHSKDPKTNTVRTLSARFNIGLDRTLAILRLKALEKEMSERGQPLQSEFQKHMERLLGATTRNISDLDPVPHSSTSAPRTAIIEDVAESDKGESVLRKSLAAASRQSAKLRIGLPTGGPDPQAQKRAPNLKNSSSRANISVIQVSGVSYAGSGRLERNQRRAAKRSLLKRRARSALATARRAAIALAEAHKREQATVETS</sequence>
<dbReference type="HOGENOM" id="CLU_073408_0_0_1"/>
<dbReference type="GO" id="GO:0032543">
    <property type="term" value="P:mitochondrial translation"/>
    <property type="evidence" value="ECO:0007669"/>
    <property type="project" value="TreeGrafter"/>
</dbReference>
<name>A0A066WND0_TILAU</name>
<evidence type="ECO:0000313" key="3">
    <source>
        <dbReference type="Proteomes" id="UP000027361"/>
    </source>
</evidence>
<dbReference type="EMBL" id="JMSN01000013">
    <property type="protein sequence ID" value="KDN52135.1"/>
    <property type="molecule type" value="Genomic_DNA"/>
</dbReference>
<protein>
    <submittedName>
        <fullName evidence="2">Uncharacterized protein</fullName>
    </submittedName>
</protein>
<evidence type="ECO:0000256" key="1">
    <source>
        <dbReference type="SAM" id="MobiDB-lite"/>
    </source>
</evidence>
<feature type="region of interest" description="Disordered" evidence="1">
    <location>
        <begin position="37"/>
        <end position="77"/>
    </location>
</feature>
<dbReference type="InParanoid" id="A0A066WND0"/>
<feature type="region of interest" description="Disordered" evidence="1">
    <location>
        <begin position="240"/>
        <end position="264"/>
    </location>
</feature>